<protein>
    <submittedName>
        <fullName evidence="3">Uncharacterized protein LOC103333070</fullName>
    </submittedName>
</protein>
<feature type="compositionally biased region" description="Basic residues" evidence="1">
    <location>
        <begin position="1"/>
        <end position="12"/>
    </location>
</feature>
<dbReference type="RefSeq" id="XP_016649844.1">
    <property type="nucleotide sequence ID" value="XM_016794358.1"/>
</dbReference>
<name>A0ABM1LR17_PRUMU</name>
<proteinExistence type="predicted"/>
<feature type="compositionally biased region" description="Basic and acidic residues" evidence="1">
    <location>
        <begin position="29"/>
        <end position="38"/>
    </location>
</feature>
<accession>A0ABM1LR17</accession>
<reference evidence="2" key="1">
    <citation type="journal article" date="2012" name="Nat. Commun.">
        <title>The genome of Prunus mume.</title>
        <authorList>
            <person name="Zhang Q."/>
            <person name="Chen W."/>
            <person name="Sun L."/>
            <person name="Zhao F."/>
            <person name="Huang B."/>
            <person name="Yang W."/>
            <person name="Tao Y."/>
            <person name="Wang J."/>
            <person name="Yuan Z."/>
            <person name="Fan G."/>
            <person name="Xing Z."/>
            <person name="Han C."/>
            <person name="Pan H."/>
            <person name="Zhong X."/>
            <person name="Shi W."/>
            <person name="Liang X."/>
            <person name="Du D."/>
            <person name="Sun F."/>
            <person name="Xu Z."/>
            <person name="Hao R."/>
            <person name="Lv T."/>
            <person name="Lv Y."/>
            <person name="Zheng Z."/>
            <person name="Sun M."/>
            <person name="Luo L."/>
            <person name="Cai M."/>
            <person name="Gao Y."/>
            <person name="Wang J."/>
            <person name="Yin Y."/>
            <person name="Xu X."/>
            <person name="Cheng T."/>
            <person name="Wang J."/>
        </authorList>
    </citation>
    <scope>NUCLEOTIDE SEQUENCE [LARGE SCALE GENOMIC DNA]</scope>
</reference>
<feature type="region of interest" description="Disordered" evidence="1">
    <location>
        <begin position="220"/>
        <end position="240"/>
    </location>
</feature>
<feature type="compositionally biased region" description="Low complexity" evidence="1">
    <location>
        <begin position="13"/>
        <end position="24"/>
    </location>
</feature>
<keyword evidence="2" id="KW-1185">Reference proteome</keyword>
<feature type="compositionally biased region" description="Low complexity" evidence="1">
    <location>
        <begin position="115"/>
        <end position="130"/>
    </location>
</feature>
<gene>
    <name evidence="3" type="primary">LOC103333070</name>
</gene>
<dbReference type="GeneID" id="103333070"/>
<reference evidence="3" key="2">
    <citation type="submission" date="2025-08" db="UniProtKB">
        <authorList>
            <consortium name="RefSeq"/>
        </authorList>
    </citation>
    <scope>IDENTIFICATION</scope>
</reference>
<sequence length="442" mass="48154">MGRRRSGFRSHSGKSSSSGRSSKGYTAPKQDELVERYPRAARVVRRPQPTDGVASEREDIDDDLKFPHPRCGRFLKNAIDATLLKGKDSYYSEHYRSMVLEYCGIEVDVGKLDNGSFGPSPESSSSSRSSKGYTAQDGLVERYAGVARVVRRPLPADDVASESADVDDALKFPHPRCGRFLKNAIDATLFQGKDSYHSEHYRSKVLEYCGIEVDVGKLDNGSIGTSPESSSSSRSSKGYTAQDGLVERYAGVARVVRRPLPADDVASESADVDDALKFPHPRCGRFLKNAIDATLLKGKDSYHSEHYRSMVLGYCGIEVDVGKLDNGSIGTSPESSSSSRSSKGYTAQDGLVERYAGVARVVRRPLPADDVASESTDVDDALKFPHPRCGRFLKTAIETTLLRGKDCGSSVHYQSMVRYYCGIEVDVGKLENGSIGTSPGKD</sequence>
<evidence type="ECO:0000256" key="1">
    <source>
        <dbReference type="SAM" id="MobiDB-lite"/>
    </source>
</evidence>
<feature type="compositionally biased region" description="Low complexity" evidence="1">
    <location>
        <begin position="222"/>
        <end position="236"/>
    </location>
</feature>
<feature type="region of interest" description="Disordered" evidence="1">
    <location>
        <begin position="114"/>
        <end position="134"/>
    </location>
</feature>
<feature type="region of interest" description="Disordered" evidence="1">
    <location>
        <begin position="1"/>
        <end position="61"/>
    </location>
</feature>
<dbReference type="Proteomes" id="UP000694861">
    <property type="component" value="Linkage group LG5"/>
</dbReference>
<evidence type="ECO:0000313" key="2">
    <source>
        <dbReference type="Proteomes" id="UP000694861"/>
    </source>
</evidence>
<organism evidence="2 3">
    <name type="scientific">Prunus mume</name>
    <name type="common">Japanese apricot</name>
    <name type="synonym">Armeniaca mume</name>
    <dbReference type="NCBI Taxonomy" id="102107"/>
    <lineage>
        <taxon>Eukaryota</taxon>
        <taxon>Viridiplantae</taxon>
        <taxon>Streptophyta</taxon>
        <taxon>Embryophyta</taxon>
        <taxon>Tracheophyta</taxon>
        <taxon>Spermatophyta</taxon>
        <taxon>Magnoliopsida</taxon>
        <taxon>eudicotyledons</taxon>
        <taxon>Gunneridae</taxon>
        <taxon>Pentapetalae</taxon>
        <taxon>rosids</taxon>
        <taxon>fabids</taxon>
        <taxon>Rosales</taxon>
        <taxon>Rosaceae</taxon>
        <taxon>Amygdaloideae</taxon>
        <taxon>Amygdaleae</taxon>
        <taxon>Prunus</taxon>
    </lineage>
</organism>
<evidence type="ECO:0000313" key="3">
    <source>
        <dbReference type="RefSeq" id="XP_016649844.1"/>
    </source>
</evidence>